<keyword evidence="1" id="KW-1133">Transmembrane helix</keyword>
<organism evidence="2 3">
    <name type="scientific">Thermosporothrix hazakensis</name>
    <dbReference type="NCBI Taxonomy" id="644383"/>
    <lineage>
        <taxon>Bacteria</taxon>
        <taxon>Bacillati</taxon>
        <taxon>Chloroflexota</taxon>
        <taxon>Ktedonobacteria</taxon>
        <taxon>Ktedonobacterales</taxon>
        <taxon>Thermosporotrichaceae</taxon>
        <taxon>Thermosporothrix</taxon>
    </lineage>
</organism>
<feature type="transmembrane region" description="Helical" evidence="1">
    <location>
        <begin position="162"/>
        <end position="191"/>
    </location>
</feature>
<evidence type="ECO:0000313" key="3">
    <source>
        <dbReference type="Proteomes" id="UP000248806"/>
    </source>
</evidence>
<accession>A0A326TSQ9</accession>
<name>A0A326TSQ9_THEHA</name>
<reference evidence="2 3" key="1">
    <citation type="submission" date="2018-06" db="EMBL/GenBank/DDBJ databases">
        <title>Genomic Encyclopedia of Archaeal and Bacterial Type Strains, Phase II (KMG-II): from individual species to whole genera.</title>
        <authorList>
            <person name="Goeker M."/>
        </authorList>
    </citation>
    <scope>NUCLEOTIDE SEQUENCE [LARGE SCALE GENOMIC DNA]</scope>
    <source>
        <strain evidence="2 3">ATCC BAA-1881</strain>
    </source>
</reference>
<proteinExistence type="predicted"/>
<feature type="transmembrane region" description="Helical" evidence="1">
    <location>
        <begin position="256"/>
        <end position="278"/>
    </location>
</feature>
<sequence length="284" mass="30945">MMISHTYHAVPLQAKRISRITGQVVALVKVELLMQWRRRGFWLAFAGATIIFILLTGMNLSIQVSTYLTKVSSQEAAHFIIFTRFSFFTGLSGFVAGLLVVDRIVRDQRLGLADIQQATSLHTVCYVLGKFCGNCLAVMVPCVLSFLLFLSVYLVAGVTVGILLPCLLALCVVLLPACLLIVAFVLFFASLVPLRMAQIGFPLLWIWAILAPLGWPSIATTILSPTGYFAVGYWFYTSGVADSSQQFTLTNAIANLVAVPTLALLLLLLLALVLEILARISACA</sequence>
<keyword evidence="1" id="KW-0472">Membrane</keyword>
<dbReference type="RefSeq" id="WP_137686263.1">
    <property type="nucleotide sequence ID" value="NZ_BIFX01000001.1"/>
</dbReference>
<feature type="transmembrane region" description="Helical" evidence="1">
    <location>
        <begin position="76"/>
        <end position="101"/>
    </location>
</feature>
<evidence type="ECO:0008006" key="4">
    <source>
        <dbReference type="Google" id="ProtNLM"/>
    </source>
</evidence>
<evidence type="ECO:0000313" key="2">
    <source>
        <dbReference type="EMBL" id="PZW19361.1"/>
    </source>
</evidence>
<dbReference type="AlphaFoldDB" id="A0A326TSQ9"/>
<gene>
    <name evidence="2" type="ORF">EI42_06115</name>
</gene>
<dbReference type="Proteomes" id="UP000248806">
    <property type="component" value="Unassembled WGS sequence"/>
</dbReference>
<feature type="transmembrane region" description="Helical" evidence="1">
    <location>
        <begin position="203"/>
        <end position="236"/>
    </location>
</feature>
<keyword evidence="1" id="KW-0812">Transmembrane</keyword>
<protein>
    <recommendedName>
        <fullName evidence="4">ABC-2 type transport system permease protein</fullName>
    </recommendedName>
</protein>
<comment type="caution">
    <text evidence="2">The sequence shown here is derived from an EMBL/GenBank/DDBJ whole genome shotgun (WGS) entry which is preliminary data.</text>
</comment>
<feature type="transmembrane region" description="Helical" evidence="1">
    <location>
        <begin position="41"/>
        <end position="64"/>
    </location>
</feature>
<dbReference type="EMBL" id="QKUF01000048">
    <property type="protein sequence ID" value="PZW19361.1"/>
    <property type="molecule type" value="Genomic_DNA"/>
</dbReference>
<feature type="transmembrane region" description="Helical" evidence="1">
    <location>
        <begin position="136"/>
        <end position="156"/>
    </location>
</feature>
<keyword evidence="3" id="KW-1185">Reference proteome</keyword>
<evidence type="ECO:0000256" key="1">
    <source>
        <dbReference type="SAM" id="Phobius"/>
    </source>
</evidence>